<sequence>MAVFRIEKTRDYTVMSNYHLRDMSLSLKAKGLLSLMLSLPENWDYTMKGLARICKDGIDSISGGIRELEAHGYLIRARVRGANGQLGSIEYTILEQPEAPSPTQEKPIRENPVQANPMLDAPIQENPAQLNKEESSNYPSKTDLSITEGSSPILSSPPAPRERTGQDGMRKRESYRALILENIEYDVLSQNVQLDKDRLDELVELMVDTVCSNREMIRVAGDDYPAEVVRSRFLKLNASHIEYVLDRMRENTTYVRNIKKYLLAALYNAPVTMDSYYTSLVSHDLYGSGDRR</sequence>
<comment type="caution">
    <text evidence="3">The sequence shown here is derived from an EMBL/GenBank/DDBJ whole genome shotgun (WGS) entry which is preliminary data.</text>
</comment>
<dbReference type="Proteomes" id="UP000252378">
    <property type="component" value="Unassembled WGS sequence"/>
</dbReference>
<protein>
    <submittedName>
        <fullName evidence="3">Helix-turn-helix domain-containing protein</fullName>
    </submittedName>
</protein>
<evidence type="ECO:0000256" key="1">
    <source>
        <dbReference type="SAM" id="MobiDB-lite"/>
    </source>
</evidence>
<organism evidence="3 4">
    <name type="scientific">Faecalibacterium prausnitzii</name>
    <dbReference type="NCBI Taxonomy" id="853"/>
    <lineage>
        <taxon>Bacteria</taxon>
        <taxon>Bacillati</taxon>
        <taxon>Bacillota</taxon>
        <taxon>Clostridia</taxon>
        <taxon>Eubacteriales</taxon>
        <taxon>Oscillospiraceae</taxon>
        <taxon>Faecalibacterium</taxon>
    </lineage>
</organism>
<name>A0A367G2T8_9FIRM</name>
<proteinExistence type="predicted"/>
<feature type="region of interest" description="Disordered" evidence="1">
    <location>
        <begin position="128"/>
        <end position="169"/>
    </location>
</feature>
<feature type="compositionally biased region" description="Basic and acidic residues" evidence="1">
    <location>
        <begin position="160"/>
        <end position="169"/>
    </location>
</feature>
<gene>
    <name evidence="3" type="ORF">C7J97_09660</name>
</gene>
<dbReference type="InterPro" id="IPR046059">
    <property type="entry name" value="DUF6017"/>
</dbReference>
<dbReference type="EMBL" id="PXUP01000013">
    <property type="protein sequence ID" value="RCH45022.1"/>
    <property type="molecule type" value="Genomic_DNA"/>
</dbReference>
<dbReference type="Pfam" id="PF19481">
    <property type="entry name" value="DUF6017"/>
    <property type="match status" value="1"/>
</dbReference>
<reference evidence="3 4" key="1">
    <citation type="submission" date="2018-03" db="EMBL/GenBank/DDBJ databases">
        <title>Complete genome sequencing of Faecalibacterium prausnitzii strains isolated from the human gut.</title>
        <authorList>
            <person name="Fitzgerald B.C."/>
            <person name="Shkoporov A.N."/>
            <person name="Ross P.R."/>
            <person name="Hill C."/>
        </authorList>
    </citation>
    <scope>NUCLEOTIDE SEQUENCE [LARGE SCALE GENOMIC DNA]</scope>
    <source>
        <strain evidence="3 4">ATCC 27768</strain>
    </source>
</reference>
<evidence type="ECO:0000313" key="3">
    <source>
        <dbReference type="EMBL" id="RCH45022.1"/>
    </source>
</evidence>
<accession>A0A367G2T8</accession>
<dbReference type="RefSeq" id="WP_113992834.1">
    <property type="nucleotide sequence ID" value="NZ_JAWHPP010000003.1"/>
</dbReference>
<dbReference type="AlphaFoldDB" id="A0A367G2T8"/>
<evidence type="ECO:0000313" key="4">
    <source>
        <dbReference type="Proteomes" id="UP000252378"/>
    </source>
</evidence>
<feature type="compositionally biased region" description="Polar residues" evidence="1">
    <location>
        <begin position="136"/>
        <end position="154"/>
    </location>
</feature>
<feature type="domain" description="DUF6017" evidence="2">
    <location>
        <begin position="158"/>
        <end position="285"/>
    </location>
</feature>
<evidence type="ECO:0000259" key="2">
    <source>
        <dbReference type="Pfam" id="PF19481"/>
    </source>
</evidence>